<dbReference type="EMBL" id="CABFVA020000015">
    <property type="protein sequence ID" value="VVM05112.1"/>
    <property type="molecule type" value="Genomic_DNA"/>
</dbReference>
<feature type="transmembrane region" description="Helical" evidence="1">
    <location>
        <begin position="130"/>
        <end position="149"/>
    </location>
</feature>
<keyword evidence="1" id="KW-0812">Transmembrane</keyword>
<evidence type="ECO:0000313" key="2">
    <source>
        <dbReference type="EMBL" id="VVM05112.1"/>
    </source>
</evidence>
<evidence type="ECO:0000313" key="3">
    <source>
        <dbReference type="Proteomes" id="UP000334923"/>
    </source>
</evidence>
<feature type="transmembrane region" description="Helical" evidence="1">
    <location>
        <begin position="202"/>
        <end position="221"/>
    </location>
</feature>
<accession>A0A5E6M851</accession>
<proteinExistence type="predicted"/>
<dbReference type="OrthoDB" id="185500at2"/>
<feature type="transmembrane region" description="Helical" evidence="1">
    <location>
        <begin position="329"/>
        <end position="348"/>
    </location>
</feature>
<keyword evidence="3" id="KW-1185">Reference proteome</keyword>
<dbReference type="InterPro" id="IPR004710">
    <property type="entry name" value="Bilac:Na_transpt"/>
</dbReference>
<dbReference type="Proteomes" id="UP000334923">
    <property type="component" value="Unassembled WGS sequence"/>
</dbReference>
<keyword evidence="1" id="KW-0472">Membrane</keyword>
<reference evidence="2 3" key="1">
    <citation type="submission" date="2019-09" db="EMBL/GenBank/DDBJ databases">
        <authorList>
            <person name="Cremers G."/>
        </authorList>
    </citation>
    <scope>NUCLEOTIDE SEQUENCE [LARGE SCALE GENOMIC DNA]</scope>
    <source>
        <strain evidence="2">4A</strain>
    </source>
</reference>
<feature type="transmembrane region" description="Helical" evidence="1">
    <location>
        <begin position="63"/>
        <end position="83"/>
    </location>
</feature>
<gene>
    <name evidence="2" type="ORF">MAMT_00468</name>
</gene>
<organism evidence="2 3">
    <name type="scientific">Methylacidimicrobium tartarophylax</name>
    <dbReference type="NCBI Taxonomy" id="1041768"/>
    <lineage>
        <taxon>Bacteria</taxon>
        <taxon>Pseudomonadati</taxon>
        <taxon>Verrucomicrobiota</taxon>
        <taxon>Methylacidimicrobium</taxon>
    </lineage>
</organism>
<dbReference type="InterPro" id="IPR038770">
    <property type="entry name" value="Na+/solute_symporter_sf"/>
</dbReference>
<name>A0A5E6M851_9BACT</name>
<feature type="transmembrane region" description="Helical" evidence="1">
    <location>
        <begin position="161"/>
        <end position="182"/>
    </location>
</feature>
<dbReference type="AlphaFoldDB" id="A0A5E6M851"/>
<sequence>MEKKEEGSPALQGLGWLLDWLHRRFFWALIAAHGLAAFAPAFGQRIRQFTFGSIPIFGESFSISLPVVLLFLLLWNGGFGVPGGRLRELFGNLRALIPSLLVNFFLPLLFLAALRAALGLWHNQEEVENLMMGLGIVVAMPIAGASAAWCQNAGGDMALSLGLVLSSTVLSPFLGSLSLHAVASMVGGDYAEDLREMAGRGMGVFLILCVVLPSLLGIMVRHRAGEAFFARIRPALRPANELILLWLIYMNAAAALPYAFRYFDADFLAMLLVGSGILCVIRFQCGDWLGRLLRVSMPERTALVYGLGMNNNGSGLVLAAFTVPDHPLAILPIVFYTLLQQITAAWYYSYWVPRRKI</sequence>
<feature type="transmembrane region" description="Helical" evidence="1">
    <location>
        <begin position="242"/>
        <end position="261"/>
    </location>
</feature>
<dbReference type="PANTHER" id="PTHR10361">
    <property type="entry name" value="SODIUM-BILE ACID COTRANSPORTER"/>
    <property type="match status" value="1"/>
</dbReference>
<protein>
    <recommendedName>
        <fullName evidence="4">Pantothenates transporter PanS</fullName>
    </recommendedName>
</protein>
<feature type="transmembrane region" description="Helical" evidence="1">
    <location>
        <begin position="95"/>
        <end position="118"/>
    </location>
</feature>
<evidence type="ECO:0008006" key="4">
    <source>
        <dbReference type="Google" id="ProtNLM"/>
    </source>
</evidence>
<feature type="transmembrane region" description="Helical" evidence="1">
    <location>
        <begin position="267"/>
        <end position="290"/>
    </location>
</feature>
<dbReference type="InterPro" id="IPR016833">
    <property type="entry name" value="Put_Na-Bile_cotransptr"/>
</dbReference>
<evidence type="ECO:0000256" key="1">
    <source>
        <dbReference type="SAM" id="Phobius"/>
    </source>
</evidence>
<dbReference type="Pfam" id="PF13593">
    <property type="entry name" value="SBF_like"/>
    <property type="match status" value="1"/>
</dbReference>
<keyword evidence="1" id="KW-1133">Transmembrane helix</keyword>
<dbReference type="RefSeq" id="WP_142659328.1">
    <property type="nucleotide sequence ID" value="NZ_CABFVA020000015.1"/>
</dbReference>
<feature type="transmembrane region" description="Helical" evidence="1">
    <location>
        <begin position="25"/>
        <end position="43"/>
    </location>
</feature>
<dbReference type="Gene3D" id="1.20.1530.20">
    <property type="match status" value="1"/>
</dbReference>
<feature type="transmembrane region" description="Helical" evidence="1">
    <location>
        <begin position="302"/>
        <end position="323"/>
    </location>
</feature>
<dbReference type="PANTHER" id="PTHR10361:SF28">
    <property type="entry name" value="P3 PROTEIN-RELATED"/>
    <property type="match status" value="1"/>
</dbReference>